<reference evidence="3" key="1">
    <citation type="journal article" date="2019" name="Int. J. Syst. Evol. Microbiol.">
        <title>The Global Catalogue of Microorganisms (GCM) 10K type strain sequencing project: providing services to taxonomists for standard genome sequencing and annotation.</title>
        <authorList>
            <consortium name="The Broad Institute Genomics Platform"/>
            <consortium name="The Broad Institute Genome Sequencing Center for Infectious Disease"/>
            <person name="Wu L."/>
            <person name="Ma J."/>
        </authorList>
    </citation>
    <scope>NUCLEOTIDE SEQUENCE [LARGE SCALE GENOMIC DNA]</scope>
    <source>
        <strain evidence="3">CGMCC 1.12942</strain>
    </source>
</reference>
<keyword evidence="1" id="KW-0812">Transmembrane</keyword>
<gene>
    <name evidence="2" type="ORF">ACFQNG_19345</name>
</gene>
<keyword evidence="1" id="KW-1133">Transmembrane helix</keyword>
<dbReference type="SUPFAM" id="SSF52317">
    <property type="entry name" value="Class I glutamine amidotransferase-like"/>
    <property type="match status" value="1"/>
</dbReference>
<organism evidence="2 3">
    <name type="scientific">Laceyella putida</name>
    <dbReference type="NCBI Taxonomy" id="110101"/>
    <lineage>
        <taxon>Bacteria</taxon>
        <taxon>Bacillati</taxon>
        <taxon>Bacillota</taxon>
        <taxon>Bacilli</taxon>
        <taxon>Bacillales</taxon>
        <taxon>Thermoactinomycetaceae</taxon>
        <taxon>Laceyella</taxon>
    </lineage>
</organism>
<feature type="transmembrane region" description="Helical" evidence="1">
    <location>
        <begin position="362"/>
        <end position="382"/>
    </location>
</feature>
<evidence type="ECO:0000313" key="2">
    <source>
        <dbReference type="EMBL" id="MFC7443226.1"/>
    </source>
</evidence>
<dbReference type="Proteomes" id="UP001596500">
    <property type="component" value="Unassembled WGS sequence"/>
</dbReference>
<sequence>MRGWRIICWAWVWGLVVAVWPLSTFAEGQLTLEMEAGWQGEYKGEFVPIKVKVSNRGPAVSGEVTLEPSEAALRSPEVAVAPIPRTKVELSAGVTKAFTMVAPGNLARSDTNIVLRSGQKVLASIPFTGQRLGDKTVTIGVLTDEAQTVTEWGKLLGKGIQGKNMRFYPLEGSTFPEQWAEWSGLNLIIVHQLHKETLTPAQGKVLQQWVANGGTLILNDGGPASSLAALDPVLPVTVGAGVQKVQAGDGLARYGPAVEQPIAVKESTLKPDGQLIAQSGSLPLLAKKEVGSGQVVYAGMDLLAPELSAWTAGTSLWTGEWAARDWDQRLLDLKSTGFGNAWGVKQALKQMPQLQLARVSQLLVWFALYLILVGPVIIYVLRKRGKVEWAWLILPAVGLVMTGALYLYGIQVRGHAVLVHHLGFVTPDAAGHAHVKGASALLSQERNDYEVKAKGNDGFIWPETEPAFGTQEKEKSYLSSGPVNQILFDNVSQWSTRDWTFDQVVSLGGNLTGHVVYKKGAWEGEVTNHTRYPLKRVAVMIGSRVHRVGDLKPDESRQFRVPVPHSLARGFINGQPFGYQEKDREYHMLMSYGDFFSTKAEALDVIGWLEEPLVKVEVSGHATSEASLYLVDGAMRLEPDEQGVWQAPAGVVPGRVVRASEPVFEEPNGGIHAVNNNAEVEVEYALPKDLAQVDQLSIKGTAPAQVYDWQANQWKPLADVKPATFTLFLSPDQRLRLKLDVQAHQSVIKPNLELTGRVKR</sequence>
<proteinExistence type="predicted"/>
<keyword evidence="1" id="KW-0472">Membrane</keyword>
<dbReference type="InterPro" id="IPR029062">
    <property type="entry name" value="Class_I_gatase-like"/>
</dbReference>
<accession>A0ABW2RQW9</accession>
<evidence type="ECO:0000256" key="1">
    <source>
        <dbReference type="SAM" id="Phobius"/>
    </source>
</evidence>
<keyword evidence="3" id="KW-1185">Reference proteome</keyword>
<comment type="caution">
    <text evidence="2">The sequence shown here is derived from an EMBL/GenBank/DDBJ whole genome shotgun (WGS) entry which is preliminary data.</text>
</comment>
<evidence type="ECO:0000313" key="3">
    <source>
        <dbReference type="Proteomes" id="UP001596500"/>
    </source>
</evidence>
<name>A0ABW2RQW9_9BACL</name>
<dbReference type="EMBL" id="JBHTBW010000081">
    <property type="protein sequence ID" value="MFC7443226.1"/>
    <property type="molecule type" value="Genomic_DNA"/>
</dbReference>
<protein>
    <recommendedName>
        <fullName evidence="4">DUF4350 domain-containing protein</fullName>
    </recommendedName>
</protein>
<evidence type="ECO:0008006" key="4">
    <source>
        <dbReference type="Google" id="ProtNLM"/>
    </source>
</evidence>
<dbReference type="Gene3D" id="3.40.50.880">
    <property type="match status" value="1"/>
</dbReference>
<feature type="transmembrane region" description="Helical" evidence="1">
    <location>
        <begin position="389"/>
        <end position="408"/>
    </location>
</feature>
<dbReference type="RefSeq" id="WP_379867553.1">
    <property type="nucleotide sequence ID" value="NZ_JBHTBW010000081.1"/>
</dbReference>